<organism evidence="3 4">
    <name type="scientific">Dehalogenimonas formicexedens</name>
    <dbReference type="NCBI Taxonomy" id="1839801"/>
    <lineage>
        <taxon>Bacteria</taxon>
        <taxon>Bacillati</taxon>
        <taxon>Chloroflexota</taxon>
        <taxon>Dehalococcoidia</taxon>
        <taxon>Dehalococcoidales</taxon>
        <taxon>Dehalococcoidaceae</taxon>
        <taxon>Dehalogenimonas</taxon>
    </lineage>
</organism>
<dbReference type="AlphaFoldDB" id="A0A1P8F7C4"/>
<dbReference type="RefSeq" id="WP_145925532.1">
    <property type="nucleotide sequence ID" value="NZ_CP018258.1"/>
</dbReference>
<dbReference type="STRING" id="1839801.Dform_00992"/>
<reference evidence="4" key="1">
    <citation type="submission" date="2016-11" db="EMBL/GenBank/DDBJ databases">
        <title>Dehalogenimonas formicexedens sp. nov., a chlorinated alkane respiring bacterium isolated from contaminated groundwater.</title>
        <authorList>
            <person name="Key T.A."/>
            <person name="Bowman K.S."/>
            <person name="Lee I."/>
            <person name="Chun J."/>
            <person name="Albuquerque L."/>
            <person name="da Costa M.S."/>
            <person name="Rainey F.A."/>
            <person name="Moe W.M."/>
        </authorList>
    </citation>
    <scope>NUCLEOTIDE SEQUENCE [LARGE SCALE GENOMIC DNA]</scope>
    <source>
        <strain evidence="4">NSZ-14</strain>
    </source>
</reference>
<feature type="transmembrane region" description="Helical" evidence="1">
    <location>
        <begin position="139"/>
        <end position="162"/>
    </location>
</feature>
<evidence type="ECO:0000256" key="1">
    <source>
        <dbReference type="SAM" id="Phobius"/>
    </source>
</evidence>
<gene>
    <name evidence="3" type="ORF">Dform_00992</name>
</gene>
<keyword evidence="4" id="KW-1185">Reference proteome</keyword>
<sequence length="181" mass="19692">MNQPSQNPPTPSPLKFRASFIILPLLCLLATIIISAVYYGQLPDNVTFRFDIHGNPSAEMAKTSFIVLMIGIQALLTLVAYITTSAIGNIPVLRDNTDKFKFNPGRLLALIGNMPAIIQLIMAYVLVDAVIYAKQAEHIIPLWVFAVVTLVIGGGIILVFGVPIAIKGYKAITGVEEKKKD</sequence>
<dbReference type="Pfam" id="PF07853">
    <property type="entry name" value="DUF1648"/>
    <property type="match status" value="1"/>
</dbReference>
<dbReference type="KEGG" id="dfo:Dform_00992"/>
<keyword evidence="1" id="KW-0812">Transmembrane</keyword>
<evidence type="ECO:0000313" key="3">
    <source>
        <dbReference type="EMBL" id="APV44333.1"/>
    </source>
</evidence>
<dbReference type="Proteomes" id="UP000185934">
    <property type="component" value="Chromosome"/>
</dbReference>
<protein>
    <recommendedName>
        <fullName evidence="2">DUF1648 domain-containing protein</fullName>
    </recommendedName>
</protein>
<dbReference type="OrthoDB" id="160954at2"/>
<feature type="domain" description="DUF1648" evidence="2">
    <location>
        <begin position="28"/>
        <end position="73"/>
    </location>
</feature>
<evidence type="ECO:0000259" key="2">
    <source>
        <dbReference type="Pfam" id="PF07853"/>
    </source>
</evidence>
<dbReference type="EMBL" id="CP018258">
    <property type="protein sequence ID" value="APV44333.1"/>
    <property type="molecule type" value="Genomic_DNA"/>
</dbReference>
<name>A0A1P8F7C4_9CHLR</name>
<feature type="transmembrane region" description="Helical" evidence="1">
    <location>
        <begin position="65"/>
        <end position="87"/>
    </location>
</feature>
<feature type="transmembrane region" description="Helical" evidence="1">
    <location>
        <begin position="20"/>
        <end position="40"/>
    </location>
</feature>
<accession>A0A1P8F7C4</accession>
<evidence type="ECO:0000313" key="4">
    <source>
        <dbReference type="Proteomes" id="UP000185934"/>
    </source>
</evidence>
<feature type="transmembrane region" description="Helical" evidence="1">
    <location>
        <begin position="107"/>
        <end position="127"/>
    </location>
</feature>
<proteinExistence type="predicted"/>
<keyword evidence="1" id="KW-1133">Transmembrane helix</keyword>
<dbReference type="InterPro" id="IPR012867">
    <property type="entry name" value="DUF1648"/>
</dbReference>
<keyword evidence="1" id="KW-0472">Membrane</keyword>